<keyword evidence="1" id="KW-0472">Membrane</keyword>
<evidence type="ECO:0000313" key="2">
    <source>
        <dbReference type="EMBL" id="AQY42667.1"/>
    </source>
</evidence>
<dbReference type="EMBL" id="CP020005">
    <property type="protein sequence ID" value="AQY42667.1"/>
    <property type="molecule type" value="Genomic_DNA"/>
</dbReference>
<protein>
    <submittedName>
        <fullName evidence="2">Uncharacterized protein</fullName>
    </submittedName>
</protein>
<proteinExistence type="predicted"/>
<feature type="transmembrane region" description="Helical" evidence="1">
    <location>
        <begin position="6"/>
        <end position="24"/>
    </location>
</feature>
<keyword evidence="1" id="KW-0812">Transmembrane</keyword>
<gene>
    <name evidence="2" type="ORF">B4918_32905</name>
</gene>
<organism evidence="2 3">
    <name type="scientific">Bacillus thuringiensis</name>
    <dbReference type="NCBI Taxonomy" id="1428"/>
    <lineage>
        <taxon>Bacteria</taxon>
        <taxon>Bacillati</taxon>
        <taxon>Bacillota</taxon>
        <taxon>Bacilli</taxon>
        <taxon>Bacillales</taxon>
        <taxon>Bacillaceae</taxon>
        <taxon>Bacillus</taxon>
        <taxon>Bacillus cereus group</taxon>
    </lineage>
</organism>
<keyword evidence="2" id="KW-0614">Plasmid</keyword>
<dbReference type="AlphaFoldDB" id="A0A9W3TK76"/>
<keyword evidence="1" id="KW-1133">Transmembrane helix</keyword>
<accession>A0A9W3TK76</accession>
<feature type="transmembrane region" description="Helical" evidence="1">
    <location>
        <begin position="45"/>
        <end position="71"/>
    </location>
</feature>
<evidence type="ECO:0000313" key="3">
    <source>
        <dbReference type="Proteomes" id="UP000191057"/>
    </source>
</evidence>
<sequence>MFEKGYWLCISFLYLAGIIYVLFFTKPQIYIENTCENKQCDGSTIFCFIIGKVFTLTSFCIVLSFTVLQFLCP</sequence>
<evidence type="ECO:0000256" key="1">
    <source>
        <dbReference type="SAM" id="Phobius"/>
    </source>
</evidence>
<reference evidence="2 3" key="1">
    <citation type="submission" date="2017-03" db="EMBL/GenBank/DDBJ databases">
        <title>Complete genome sequence of Bacillus thuringiensis L-7601, a novel melanin producing strain.</title>
        <authorList>
            <person name="Cai J."/>
            <person name="Cao Z."/>
            <person name="Tan T."/>
        </authorList>
    </citation>
    <scope>NUCLEOTIDE SEQUENCE [LARGE SCALE GENOMIC DNA]</scope>
    <source>
        <strain evidence="2 3">L-7601</strain>
        <plasmid evidence="2 3">unnamed3</plasmid>
    </source>
</reference>
<name>A0A9W3TK76_BACTU</name>
<dbReference type="Proteomes" id="UP000191057">
    <property type="component" value="Plasmid unnamed3"/>
</dbReference>
<geneLocation type="plasmid" evidence="2 3">
    <name>unnamed3</name>
</geneLocation>